<feature type="transmembrane region" description="Helical" evidence="1">
    <location>
        <begin position="75"/>
        <end position="95"/>
    </location>
</feature>
<accession>A0A4V1D1B9</accession>
<gene>
    <name evidence="2" type="ORF">E7746_01650</name>
</gene>
<feature type="transmembrane region" description="Helical" evidence="1">
    <location>
        <begin position="107"/>
        <end position="125"/>
    </location>
</feature>
<dbReference type="InterPro" id="IPR045692">
    <property type="entry name" value="DUF6057"/>
</dbReference>
<evidence type="ECO:0000313" key="3">
    <source>
        <dbReference type="Proteomes" id="UP000297031"/>
    </source>
</evidence>
<evidence type="ECO:0000313" key="2">
    <source>
        <dbReference type="EMBL" id="QCD34667.1"/>
    </source>
</evidence>
<organism evidence="2 3">
    <name type="scientific">Muribaculum gordoncarteri</name>
    <dbReference type="NCBI Taxonomy" id="2530390"/>
    <lineage>
        <taxon>Bacteria</taxon>
        <taxon>Pseudomonadati</taxon>
        <taxon>Bacteroidota</taxon>
        <taxon>Bacteroidia</taxon>
        <taxon>Bacteroidales</taxon>
        <taxon>Muribaculaceae</taxon>
        <taxon>Muribaculum</taxon>
    </lineage>
</organism>
<proteinExistence type="predicted"/>
<reference evidence="2 3" key="1">
    <citation type="submission" date="2019-02" db="EMBL/GenBank/DDBJ databases">
        <title>Isolation and identification of novel species under the genus Muribaculum.</title>
        <authorList>
            <person name="Miyake S."/>
            <person name="Ding Y."/>
            <person name="Low A."/>
            <person name="Soh M."/>
            <person name="Seedorf H."/>
        </authorList>
    </citation>
    <scope>NUCLEOTIDE SEQUENCE [LARGE SCALE GENOMIC DNA]</scope>
    <source>
        <strain evidence="2 3">TLL-A4</strain>
    </source>
</reference>
<feature type="transmembrane region" description="Helical" evidence="1">
    <location>
        <begin position="137"/>
        <end position="158"/>
    </location>
</feature>
<keyword evidence="1" id="KW-0812">Transmembrane</keyword>
<evidence type="ECO:0000256" key="1">
    <source>
        <dbReference type="SAM" id="Phobius"/>
    </source>
</evidence>
<name>A0A4V1D1B9_9BACT</name>
<feature type="transmembrane region" description="Helical" evidence="1">
    <location>
        <begin position="170"/>
        <end position="191"/>
    </location>
</feature>
<dbReference type="KEGG" id="mgod:E7746_01650"/>
<dbReference type="RefSeq" id="WP_136409637.1">
    <property type="nucleotide sequence ID" value="NZ_CP039393.1"/>
</dbReference>
<keyword evidence="1" id="KW-1133">Transmembrane helix</keyword>
<dbReference type="EMBL" id="CP039393">
    <property type="protein sequence ID" value="QCD34667.1"/>
    <property type="molecule type" value="Genomic_DNA"/>
</dbReference>
<keyword evidence="3" id="KW-1185">Reference proteome</keyword>
<feature type="transmembrane region" description="Helical" evidence="1">
    <location>
        <begin position="12"/>
        <end position="31"/>
    </location>
</feature>
<dbReference type="Pfam" id="PF19529">
    <property type="entry name" value="DUF6057"/>
    <property type="match status" value="1"/>
</dbReference>
<feature type="transmembrane region" description="Helical" evidence="1">
    <location>
        <begin position="203"/>
        <end position="224"/>
    </location>
</feature>
<feature type="transmembrane region" description="Helical" evidence="1">
    <location>
        <begin position="252"/>
        <end position="272"/>
    </location>
</feature>
<dbReference type="OrthoDB" id="1067842at2"/>
<sequence>MSPIKNKVKFTLTPNIITLSAFIVFSYMLLAEKNGYMLRWYDEMSLFLPNRLFFDSFMNYPGGILRYIGAFLTQFMYYPWLGVTILVALWIFMSWVIKRTFSLDGSAYPLTLIAPLLMIATIVQLDEAWLSLNTPGYLFSNTLGFTLSTAALLAYRSIGNPMLRAVTGVIIVATYPLFGFFALLAGVICIACETVTITLSRRYQGITAIVVTIAAIIAVPQLYFRYMPGTTVDNNCLYVKGLPELMMKGWDMYLWIPLITTSLLLVILAATQKLIGDKFKSSKGVNYFTIACVVLTALYGYSAGQKSEQLRATVLMLYHIDHNRWDNVVNVMSRVKEQPDYNMTLLNNTALIKLGGGANSTIKPRNTPDGNPRKNESFTMTAFVQVPVNYHLGKTNQSYRWAMEHSVKYGKRVYFLKYMVKCALLNDDFKLAKRYNDLLMSTMFHRNWAEHYNRYIENPELMKQSQEFMSIPKLLPAD</sequence>
<protein>
    <submittedName>
        <fullName evidence="2">Uncharacterized protein</fullName>
    </submittedName>
</protein>
<keyword evidence="1" id="KW-0472">Membrane</keyword>
<dbReference type="Proteomes" id="UP000297031">
    <property type="component" value="Chromosome"/>
</dbReference>
<feature type="transmembrane region" description="Helical" evidence="1">
    <location>
        <begin position="284"/>
        <end position="301"/>
    </location>
</feature>
<dbReference type="AlphaFoldDB" id="A0A4V1D1B9"/>